<feature type="domain" description="Beta-adaptin appendage C-terminal subdomain" evidence="8">
    <location>
        <begin position="808"/>
        <end position="919"/>
    </location>
</feature>
<dbReference type="OrthoDB" id="10254310at2759"/>
<evidence type="ECO:0000313" key="9">
    <source>
        <dbReference type="EMBL" id="KFG59808.1"/>
    </source>
</evidence>
<dbReference type="FunFam" id="2.60.40.1150:FF:000002">
    <property type="entry name" value="Beta-adaptin-like protein C"/>
    <property type="match status" value="1"/>
</dbReference>
<dbReference type="InterPro" id="IPR016024">
    <property type="entry name" value="ARM-type_fold"/>
</dbReference>
<dbReference type="Gene3D" id="3.30.310.10">
    <property type="entry name" value="TATA-Binding Protein"/>
    <property type="match status" value="1"/>
</dbReference>
<dbReference type="InterPro" id="IPR009028">
    <property type="entry name" value="Coatomer/calthrin_app_sub_C"/>
</dbReference>
<sequence>MTDGNYFQPAKRGELHELKEELHSSNKEKKKEAVKKVIAAMTVGKDVSSLFPDVVNCMQTTNMELKKLVYLYVINYAKAQPELAILAINTFRKDSLDPNPLIRALAVRTMGCIRLEEITEYLVEPLRRSCKDPDPYVRKTAAICVAKLFSIRPDMVGEEGFIEELTTMLSDSNPVVVANAVAALSEISENSGRNYMKNILNAKESNVNKLLAALNECTEWGQVFILDALAQFEPETPRAAESVLDRVTARLSHANSAVVLSAIKVVMKLLDKVTNPDVVRAVHRKLCPPLVTLLSAEPEIQYVALRNIELIVQKRPSILASEVKMFFCKYNDPVYVKIEKLDILVRLVSEKNVDQVLSELKEYATEVDVDFVRKAVRCIGRCAIKLDCAAERCVAVLLDLIQTKVNYVVQEAIVAIKDIFRKYPNQYESMISTLCENLETLDEPAAKASMVWIVGEYVDRIDNADELLETFLETFHDEPSIVQLQLLTATVKLFLKKPAHTQDLVTKVLKMATEETYNPDLRDRAYIYWRMLARNPEAAKKVVFAPKPPINEDADALDYNTLDRLIGNISLLSSVYHKAPETFVARAMPPSAALPKEVGSCSSDGESTDARVEQAKQSMQKQHYSSDEKEEESSPTSSEDSDSDSDGPTDLLGLSDEATPRKRSSKESSDDLFDLSSPPEDPRGVGKTLVLAADRPGNQGRTGLQVSAALTRAHGRIQLHLTLANKSSTTLNGWAIQFNRNSFGLAPAANLQVADLLSGQSAETTVPVVPGQLMSNAAPEQPLSLQVAVKTNLDIFCFTVPFDLSVVLQENSSADKDVFRQRWQAIGEARQSSLMASAPSSQSPQAVTKQMQAANISLVAQRSADTFDALYFSATTTNNLVVLAEVSLQRNGNAVKLVTRSEAAALLPLFTSTVCAALRLTPRS</sequence>
<dbReference type="AlphaFoldDB" id="A0A086LT40"/>
<dbReference type="InterPro" id="IPR011989">
    <property type="entry name" value="ARM-like"/>
</dbReference>
<dbReference type="Pfam" id="PF09066">
    <property type="entry name" value="B2-adapt-app_C"/>
    <property type="match status" value="1"/>
</dbReference>
<evidence type="ECO:0000256" key="5">
    <source>
        <dbReference type="ARBA" id="ARBA00023136"/>
    </source>
</evidence>
<dbReference type="GO" id="GO:0030276">
    <property type="term" value="F:clathrin binding"/>
    <property type="evidence" value="ECO:0007669"/>
    <property type="project" value="InterPro"/>
</dbReference>
<feature type="region of interest" description="Disordered" evidence="7">
    <location>
        <begin position="593"/>
        <end position="686"/>
    </location>
</feature>
<dbReference type="SMR" id="A0A086LT40"/>
<dbReference type="InterPro" id="IPR026739">
    <property type="entry name" value="AP_beta"/>
</dbReference>
<dbReference type="Pfam" id="PF01602">
    <property type="entry name" value="Adaptin_N"/>
    <property type="match status" value="1"/>
</dbReference>
<evidence type="ECO:0000256" key="1">
    <source>
        <dbReference type="ARBA" id="ARBA00004308"/>
    </source>
</evidence>
<dbReference type="Proteomes" id="UP000028834">
    <property type="component" value="Unassembled WGS sequence"/>
</dbReference>
<dbReference type="GO" id="GO:0012505">
    <property type="term" value="C:endomembrane system"/>
    <property type="evidence" value="ECO:0007669"/>
    <property type="project" value="UniProtKB-SubCell"/>
</dbReference>
<comment type="subcellular location">
    <subcellularLocation>
        <location evidence="1">Endomembrane system</location>
    </subcellularLocation>
</comment>
<evidence type="ECO:0000313" key="10">
    <source>
        <dbReference type="Proteomes" id="UP000028834"/>
    </source>
</evidence>
<evidence type="ECO:0000256" key="3">
    <source>
        <dbReference type="ARBA" id="ARBA00022448"/>
    </source>
</evidence>
<proteinExistence type="inferred from homology"/>
<dbReference type="PANTHER" id="PTHR11134">
    <property type="entry name" value="ADAPTOR COMPLEX SUBUNIT BETA FAMILY MEMBER"/>
    <property type="match status" value="1"/>
</dbReference>
<evidence type="ECO:0000259" key="8">
    <source>
        <dbReference type="SMART" id="SM01020"/>
    </source>
</evidence>
<comment type="similarity">
    <text evidence="2 6">Belongs to the adaptor complexes large subunit family.</text>
</comment>
<evidence type="ECO:0000256" key="4">
    <source>
        <dbReference type="ARBA" id="ARBA00022927"/>
    </source>
</evidence>
<dbReference type="SMART" id="SM00185">
    <property type="entry name" value="ARM"/>
    <property type="match status" value="2"/>
</dbReference>
<dbReference type="GO" id="GO:0016192">
    <property type="term" value="P:vesicle-mediated transport"/>
    <property type="evidence" value="ECO:0007669"/>
    <property type="project" value="InterPro"/>
</dbReference>
<dbReference type="SUPFAM" id="SSF48371">
    <property type="entry name" value="ARM repeat"/>
    <property type="match status" value="1"/>
</dbReference>
<dbReference type="GO" id="GO:0006886">
    <property type="term" value="P:intracellular protein transport"/>
    <property type="evidence" value="ECO:0007669"/>
    <property type="project" value="InterPro"/>
</dbReference>
<protein>
    <recommendedName>
        <fullName evidence="6">AP complex subunit beta</fullName>
    </recommendedName>
</protein>
<name>A0A086LT40_TOXGO</name>
<evidence type="ECO:0000256" key="7">
    <source>
        <dbReference type="SAM" id="MobiDB-lite"/>
    </source>
</evidence>
<reference evidence="9 10" key="1">
    <citation type="submission" date="2014-05" db="EMBL/GenBank/DDBJ databases">
        <authorList>
            <person name="Sibley D."/>
            <person name="Venepally P."/>
            <person name="Karamycheva S."/>
            <person name="Hadjithomas M."/>
            <person name="Khan A."/>
            <person name="Brunk B."/>
            <person name="Roos D."/>
            <person name="Caler E."/>
            <person name="Lorenzi H."/>
        </authorList>
    </citation>
    <scope>NUCLEOTIDE SEQUENCE [LARGE SCALE GENOMIC DNA]</scope>
    <source>
        <strain evidence="9 10">RUB</strain>
    </source>
</reference>
<dbReference type="InterPro" id="IPR013041">
    <property type="entry name" value="Clathrin_app_Ig-like_sf"/>
</dbReference>
<dbReference type="InterPro" id="IPR012295">
    <property type="entry name" value="TBP_dom_sf"/>
</dbReference>
<dbReference type="InterPro" id="IPR015151">
    <property type="entry name" value="B-adaptin_app_sub_C"/>
</dbReference>
<dbReference type="Gene3D" id="2.60.40.1150">
    <property type="match status" value="1"/>
</dbReference>
<dbReference type="SUPFAM" id="SSF55711">
    <property type="entry name" value="Subdomain of clathrin and coatomer appendage domain"/>
    <property type="match status" value="1"/>
</dbReference>
<dbReference type="VEuPathDB" id="ToxoDB:TGRUB_240870"/>
<keyword evidence="3 6" id="KW-0813">Transport</keyword>
<dbReference type="InterPro" id="IPR016342">
    <property type="entry name" value="AP_complex_bsu_1_2_4"/>
</dbReference>
<keyword evidence="5 6" id="KW-0472">Membrane</keyword>
<dbReference type="PIRSF" id="PIRSF002291">
    <property type="entry name" value="AP_complex_beta"/>
    <property type="match status" value="1"/>
</dbReference>
<evidence type="ECO:0000256" key="6">
    <source>
        <dbReference type="PIRNR" id="PIRNR002291"/>
    </source>
</evidence>
<dbReference type="SMART" id="SM01020">
    <property type="entry name" value="B2-adapt-app_C"/>
    <property type="match status" value="1"/>
</dbReference>
<dbReference type="InterPro" id="IPR013037">
    <property type="entry name" value="Clathrin_b-adaptin_app_Ig-like"/>
</dbReference>
<dbReference type="Gene3D" id="1.25.10.10">
    <property type="entry name" value="Leucine-rich Repeat Variant"/>
    <property type="match status" value="1"/>
</dbReference>
<comment type="caution">
    <text evidence="9">The sequence shown here is derived from an EMBL/GenBank/DDBJ whole genome shotgun (WGS) entry which is preliminary data.</text>
</comment>
<accession>A0A086LT40</accession>
<evidence type="ECO:0000256" key="2">
    <source>
        <dbReference type="ARBA" id="ARBA00006613"/>
    </source>
</evidence>
<dbReference type="InterPro" id="IPR000225">
    <property type="entry name" value="Armadillo"/>
</dbReference>
<dbReference type="GO" id="GO:0030131">
    <property type="term" value="C:clathrin adaptor complex"/>
    <property type="evidence" value="ECO:0007669"/>
    <property type="project" value="InterPro"/>
</dbReference>
<dbReference type="InterPro" id="IPR002553">
    <property type="entry name" value="Clathrin/coatomer_adapt-like_N"/>
</dbReference>
<dbReference type="GO" id="GO:0031410">
    <property type="term" value="C:cytoplasmic vesicle"/>
    <property type="evidence" value="ECO:0007669"/>
    <property type="project" value="UniProtKB-ARBA"/>
</dbReference>
<feature type="compositionally biased region" description="Acidic residues" evidence="7">
    <location>
        <begin position="628"/>
        <end position="647"/>
    </location>
</feature>
<dbReference type="FunFam" id="1.25.10.10:FF:000002">
    <property type="entry name" value="AP complex subunit beta"/>
    <property type="match status" value="1"/>
</dbReference>
<keyword evidence="4 6" id="KW-0653">Protein transport</keyword>
<dbReference type="EMBL" id="AFYV02002095">
    <property type="protein sequence ID" value="KFG59808.1"/>
    <property type="molecule type" value="Genomic_DNA"/>
</dbReference>
<gene>
    <name evidence="9" type="ORF">TGRUB_240870</name>
</gene>
<dbReference type="SUPFAM" id="SSF49348">
    <property type="entry name" value="Clathrin adaptor appendage domain"/>
    <property type="match status" value="1"/>
</dbReference>
<organism evidence="9 10">
    <name type="scientific">Toxoplasma gondii RUB</name>
    <dbReference type="NCBI Taxonomy" id="935652"/>
    <lineage>
        <taxon>Eukaryota</taxon>
        <taxon>Sar</taxon>
        <taxon>Alveolata</taxon>
        <taxon>Apicomplexa</taxon>
        <taxon>Conoidasida</taxon>
        <taxon>Coccidia</taxon>
        <taxon>Eucoccidiorida</taxon>
        <taxon>Eimeriorina</taxon>
        <taxon>Sarcocystidae</taxon>
        <taxon>Toxoplasma</taxon>
    </lineage>
</organism>